<protein>
    <submittedName>
        <fullName evidence="7">ABC transporter ATP-binding protein</fullName>
    </submittedName>
</protein>
<name>A0A7C9L936_9RHOB</name>
<evidence type="ECO:0000256" key="5">
    <source>
        <dbReference type="ARBA" id="ARBA00022970"/>
    </source>
</evidence>
<sequence length="256" mass="28671">MTETVLRVRNVETFYGAIMALRGVTLDVQKGEIVTILGANGAGKTTLMKTVSGLMDPEKGHIEFDGTRIEGMEPDKIVKMGLAHVPEGREVFPYLTVEENLRMGAYSRRGGGIAEDIEIVYSYFPVLKERRAQAAGFLSGGQQQMLAIGRGLMARPRLMLLDEPSLGLSPLLTQEIFAIIKRLNEERGVTMLLVEQNANVALQTAHKGYVLEMGRIVMAGSSEELRNSEDIQEFYLGRKDEGQRGQKRWKRRKTWR</sequence>
<evidence type="ECO:0000256" key="3">
    <source>
        <dbReference type="ARBA" id="ARBA00022741"/>
    </source>
</evidence>
<dbReference type="Proteomes" id="UP000483078">
    <property type="component" value="Unassembled WGS sequence"/>
</dbReference>
<dbReference type="GO" id="GO:0015807">
    <property type="term" value="P:L-amino acid transport"/>
    <property type="evidence" value="ECO:0007669"/>
    <property type="project" value="TreeGrafter"/>
</dbReference>
<comment type="caution">
    <text evidence="7">The sequence shown here is derived from an EMBL/GenBank/DDBJ whole genome shotgun (WGS) entry which is preliminary data.</text>
</comment>
<dbReference type="Gene3D" id="3.40.50.300">
    <property type="entry name" value="P-loop containing nucleotide triphosphate hydrolases"/>
    <property type="match status" value="1"/>
</dbReference>
<dbReference type="RefSeq" id="WP_273251032.1">
    <property type="nucleotide sequence ID" value="NZ_VENJ01000030.1"/>
</dbReference>
<dbReference type="AlphaFoldDB" id="A0A7C9L936"/>
<evidence type="ECO:0000256" key="4">
    <source>
        <dbReference type="ARBA" id="ARBA00022840"/>
    </source>
</evidence>
<evidence type="ECO:0000313" key="7">
    <source>
        <dbReference type="EMBL" id="MTJ05895.1"/>
    </source>
</evidence>
<dbReference type="PROSITE" id="PS50893">
    <property type="entry name" value="ABC_TRANSPORTER_2"/>
    <property type="match status" value="1"/>
</dbReference>
<keyword evidence="3" id="KW-0547">Nucleotide-binding</keyword>
<dbReference type="InterPro" id="IPR052156">
    <property type="entry name" value="BCAA_Transport_ATP-bd_LivF"/>
</dbReference>
<keyword evidence="5" id="KW-0029">Amino-acid transport</keyword>
<comment type="similarity">
    <text evidence="1">Belongs to the ABC transporter superfamily.</text>
</comment>
<dbReference type="InterPro" id="IPR030660">
    <property type="entry name" value="ABC_branched_ATPase_LivF/BraG"/>
</dbReference>
<gene>
    <name evidence="7" type="ORF">FH759_14595</name>
</gene>
<dbReference type="PANTHER" id="PTHR43820:SF8">
    <property type="entry name" value="ABC TRANSPORTER SUBSTRATE-BINDING PROTEIN"/>
    <property type="match status" value="1"/>
</dbReference>
<dbReference type="InterPro" id="IPR003439">
    <property type="entry name" value="ABC_transporter-like_ATP-bd"/>
</dbReference>
<dbReference type="PANTHER" id="PTHR43820">
    <property type="entry name" value="HIGH-AFFINITY BRANCHED-CHAIN AMINO ACID TRANSPORT ATP-BINDING PROTEIN LIVF"/>
    <property type="match status" value="1"/>
</dbReference>
<dbReference type="SMART" id="SM00382">
    <property type="entry name" value="AAA"/>
    <property type="match status" value="1"/>
</dbReference>
<keyword evidence="4 7" id="KW-0067">ATP-binding</keyword>
<dbReference type="InterPro" id="IPR003593">
    <property type="entry name" value="AAA+_ATPase"/>
</dbReference>
<evidence type="ECO:0000259" key="6">
    <source>
        <dbReference type="PROSITE" id="PS50893"/>
    </source>
</evidence>
<accession>A0A7C9L936</accession>
<dbReference type="SUPFAM" id="SSF52540">
    <property type="entry name" value="P-loop containing nucleoside triphosphate hydrolases"/>
    <property type="match status" value="1"/>
</dbReference>
<dbReference type="GO" id="GO:0005524">
    <property type="term" value="F:ATP binding"/>
    <property type="evidence" value="ECO:0007669"/>
    <property type="project" value="UniProtKB-KW"/>
</dbReference>
<dbReference type="InterPro" id="IPR017871">
    <property type="entry name" value="ABC_transporter-like_CS"/>
</dbReference>
<evidence type="ECO:0000256" key="2">
    <source>
        <dbReference type="ARBA" id="ARBA00022448"/>
    </source>
</evidence>
<evidence type="ECO:0000313" key="8">
    <source>
        <dbReference type="Proteomes" id="UP000483078"/>
    </source>
</evidence>
<dbReference type="GO" id="GO:0015658">
    <property type="term" value="F:branched-chain amino acid transmembrane transporter activity"/>
    <property type="evidence" value="ECO:0007669"/>
    <property type="project" value="InterPro"/>
</dbReference>
<reference evidence="7 8" key="1">
    <citation type="submission" date="2019-06" db="EMBL/GenBank/DDBJ databases">
        <title>Enrichment of Autotrophic Halophilic Microorganisms from Red Sea Brine Pool Using Microbial Electrosynthesis System.</title>
        <authorList>
            <person name="Alqahtani M.F."/>
            <person name="Bajracharya S."/>
            <person name="Katuri K.P."/>
            <person name="Ali M."/>
            <person name="Saikaly P.E."/>
        </authorList>
    </citation>
    <scope>NUCLEOTIDE SEQUENCE [LARGE SCALE GENOMIC DNA]</scope>
    <source>
        <strain evidence="7">MES6</strain>
    </source>
</reference>
<dbReference type="PIRSF" id="PIRSF039137">
    <property type="entry name" value="ABC_branched_ATPase"/>
    <property type="match status" value="1"/>
</dbReference>
<feature type="domain" description="ABC transporter" evidence="6">
    <location>
        <begin position="6"/>
        <end position="238"/>
    </location>
</feature>
<evidence type="ECO:0000256" key="1">
    <source>
        <dbReference type="ARBA" id="ARBA00005417"/>
    </source>
</evidence>
<dbReference type="PROSITE" id="PS00211">
    <property type="entry name" value="ABC_TRANSPORTER_1"/>
    <property type="match status" value="1"/>
</dbReference>
<proteinExistence type="inferred from homology"/>
<dbReference type="GO" id="GO:0016887">
    <property type="term" value="F:ATP hydrolysis activity"/>
    <property type="evidence" value="ECO:0007669"/>
    <property type="project" value="InterPro"/>
</dbReference>
<keyword evidence="2" id="KW-0813">Transport</keyword>
<dbReference type="CDD" id="cd03224">
    <property type="entry name" value="ABC_TM1139_LivF_branched"/>
    <property type="match status" value="1"/>
</dbReference>
<organism evidence="7 8">
    <name type="scientific">Sediminimonas qiaohouensis</name>
    <dbReference type="NCBI Taxonomy" id="552061"/>
    <lineage>
        <taxon>Bacteria</taxon>
        <taxon>Pseudomonadati</taxon>
        <taxon>Pseudomonadota</taxon>
        <taxon>Alphaproteobacteria</taxon>
        <taxon>Rhodobacterales</taxon>
        <taxon>Roseobacteraceae</taxon>
        <taxon>Sediminimonas</taxon>
    </lineage>
</organism>
<dbReference type="Pfam" id="PF00005">
    <property type="entry name" value="ABC_tran"/>
    <property type="match status" value="1"/>
</dbReference>
<dbReference type="EMBL" id="VENJ01000030">
    <property type="protein sequence ID" value="MTJ05895.1"/>
    <property type="molecule type" value="Genomic_DNA"/>
</dbReference>
<dbReference type="InterPro" id="IPR027417">
    <property type="entry name" value="P-loop_NTPase"/>
</dbReference>